<dbReference type="AlphaFoldDB" id="A0A1I8PVD8"/>
<evidence type="ECO:0000313" key="5">
    <source>
        <dbReference type="Proteomes" id="UP000095300"/>
    </source>
</evidence>
<dbReference type="STRING" id="35570.A0A1I8PVD8"/>
<sequence>MESELKQEYDNMGIEPTQEVLYRSVDLCSSYNIEDAAEFVEQWVAFSISNLNGAEPTVDHLNEFERKVFQAKRDKELQAASKKKSGKFPSAISNLTHLNDIAASNSNPLAMYGVEDDDVMDDYMQDSAMASAVLDDVDSMPGTPSVCRTPKAKSALARTPARQNDALFSPASYSPIGTPRTHIAAAGSGKIVYTFGNPSLITNAHWSLKTPLPRITVKQLLQHEGTCLGPGTKVKYMFDNLYEKAEI</sequence>
<dbReference type="InterPro" id="IPR043034">
    <property type="entry name" value="DNA_pol_alpha_B_N_sf"/>
</dbReference>
<protein>
    <recommendedName>
        <fullName evidence="3">DNA polymerase alpha subunit B N-terminal domain-containing protein</fullName>
    </recommendedName>
</protein>
<organism evidence="4 5">
    <name type="scientific">Stomoxys calcitrans</name>
    <name type="common">Stable fly</name>
    <name type="synonym">Conops calcitrans</name>
    <dbReference type="NCBI Taxonomy" id="35570"/>
    <lineage>
        <taxon>Eukaryota</taxon>
        <taxon>Metazoa</taxon>
        <taxon>Ecdysozoa</taxon>
        <taxon>Arthropoda</taxon>
        <taxon>Hexapoda</taxon>
        <taxon>Insecta</taxon>
        <taxon>Pterygota</taxon>
        <taxon>Neoptera</taxon>
        <taxon>Endopterygota</taxon>
        <taxon>Diptera</taxon>
        <taxon>Brachycera</taxon>
        <taxon>Muscomorpha</taxon>
        <taxon>Muscoidea</taxon>
        <taxon>Muscidae</taxon>
        <taxon>Stomoxys</taxon>
    </lineage>
</organism>
<proteinExistence type="predicted"/>
<comment type="subcellular location">
    <subcellularLocation>
        <location evidence="1">Nucleus</location>
    </subcellularLocation>
</comment>
<keyword evidence="5" id="KW-1185">Reference proteome</keyword>
<evidence type="ECO:0000256" key="1">
    <source>
        <dbReference type="ARBA" id="ARBA00004123"/>
    </source>
</evidence>
<dbReference type="VEuPathDB" id="VectorBase:SCAU011457"/>
<dbReference type="GO" id="GO:0006270">
    <property type="term" value="P:DNA replication initiation"/>
    <property type="evidence" value="ECO:0007669"/>
    <property type="project" value="TreeGrafter"/>
</dbReference>
<evidence type="ECO:0000256" key="2">
    <source>
        <dbReference type="ARBA" id="ARBA00023242"/>
    </source>
</evidence>
<dbReference type="Pfam" id="PF08418">
    <property type="entry name" value="Pol_alpha_B_N"/>
    <property type="match status" value="1"/>
</dbReference>
<accession>A0A1I8PVD8</accession>
<feature type="domain" description="DNA polymerase alpha subunit B N-terminal" evidence="3">
    <location>
        <begin position="4"/>
        <end position="70"/>
    </location>
</feature>
<reference evidence="4" key="1">
    <citation type="submission" date="2020-05" db="UniProtKB">
        <authorList>
            <consortium name="EnsemblMetazoa"/>
        </authorList>
    </citation>
    <scope>IDENTIFICATION</scope>
    <source>
        <strain evidence="4">USDA</strain>
    </source>
</reference>
<dbReference type="InterPro" id="IPR016722">
    <property type="entry name" value="DNA_pol_alpha_bsu"/>
</dbReference>
<name>A0A1I8PVD8_STOCA</name>
<keyword evidence="2" id="KW-0539">Nucleus</keyword>
<dbReference type="GO" id="GO:0005658">
    <property type="term" value="C:alpha DNA polymerase:primase complex"/>
    <property type="evidence" value="ECO:0007669"/>
    <property type="project" value="TreeGrafter"/>
</dbReference>
<evidence type="ECO:0000313" key="4">
    <source>
        <dbReference type="EnsemblMetazoa" id="SCAU011457-PA"/>
    </source>
</evidence>
<dbReference type="Gene3D" id="1.10.8.530">
    <property type="entry name" value="DNA polymerase alpha-primase, subunit B, N-terminal domain"/>
    <property type="match status" value="1"/>
</dbReference>
<gene>
    <name evidence="4" type="primary">106089831</name>
</gene>
<dbReference type="Proteomes" id="UP000095300">
    <property type="component" value="Unassembled WGS sequence"/>
</dbReference>
<dbReference type="PANTHER" id="PTHR23061:SF12">
    <property type="entry name" value="DNA POLYMERASE ALPHA SUBUNIT B"/>
    <property type="match status" value="1"/>
</dbReference>
<dbReference type="EnsemblMetazoa" id="SCAU011457-RA">
    <property type="protein sequence ID" value="SCAU011457-PA"/>
    <property type="gene ID" value="SCAU011457"/>
</dbReference>
<dbReference type="InterPro" id="IPR013627">
    <property type="entry name" value="Pol_alpha_B_N"/>
</dbReference>
<dbReference type="PANTHER" id="PTHR23061">
    <property type="entry name" value="DNA POLYMERASE 2 ALPHA 70 KDA SUBUNIT"/>
    <property type="match status" value="1"/>
</dbReference>
<evidence type="ECO:0000259" key="3">
    <source>
        <dbReference type="Pfam" id="PF08418"/>
    </source>
</evidence>